<dbReference type="KEGG" id="vg:29067933"/>
<dbReference type="SUPFAM" id="SSF53474">
    <property type="entry name" value="alpha/beta-Hydrolases"/>
    <property type="match status" value="1"/>
</dbReference>
<name>A0A1B3B0N4_9CAUD</name>
<gene>
    <name evidence="1" type="primary">41</name>
    <name evidence="1" type="ORF">SEA_JUMBO_41</name>
</gene>
<keyword evidence="2" id="KW-1185">Reference proteome</keyword>
<organism evidence="1 2">
    <name type="scientific">Gordonia phage Jumbo</name>
    <dbReference type="NCBI Taxonomy" id="1887650"/>
    <lineage>
        <taxon>Viruses</taxon>
        <taxon>Duplodnaviria</taxon>
        <taxon>Heunggongvirae</taxon>
        <taxon>Uroviricota</taxon>
        <taxon>Caudoviricetes</taxon>
        <taxon>Gorjumvirus</taxon>
        <taxon>Gorjumvirus jumbo</taxon>
    </lineage>
</organism>
<protein>
    <submittedName>
        <fullName evidence="1">Lysin B</fullName>
    </submittedName>
</protein>
<dbReference type="OrthoDB" id="7052at10239"/>
<dbReference type="EMBL" id="KX557281">
    <property type="protein sequence ID" value="AOE44551.1"/>
    <property type="molecule type" value="Genomic_DNA"/>
</dbReference>
<dbReference type="Gene3D" id="3.40.50.1820">
    <property type="entry name" value="alpha/beta hydrolase"/>
    <property type="match status" value="1"/>
</dbReference>
<dbReference type="RefSeq" id="YP_009291006.1">
    <property type="nucleotide sequence ID" value="NC_031109.1"/>
</dbReference>
<reference evidence="2" key="1">
    <citation type="submission" date="2016-07" db="EMBL/GenBank/DDBJ databases">
        <authorList>
            <person name="Florea S."/>
            <person name="Webb J.S."/>
            <person name="Jaromczyk J."/>
            <person name="Schardl C.L."/>
        </authorList>
    </citation>
    <scope>NUCLEOTIDE SEQUENCE [LARGE SCALE GENOMIC DNA]</scope>
</reference>
<accession>A0A1B3B0N4</accession>
<evidence type="ECO:0000313" key="2">
    <source>
        <dbReference type="Proteomes" id="UP000203357"/>
    </source>
</evidence>
<sequence length="259" mass="29049">MRTLVIICRGIGEPLGTGMLWNVKKFLPEDVFDIIELKWHAEYGPVPGIIGDPFEKNLEDGVSLLLDLCTSVYRNRRIVVLGYSGGAQLAGDALAILARRPGDHNVVGGVLVSDPSQPKGQPGAGRKYGIRGSRPVPSGIPVIWFFDTKDVICCCTPEPDSLMRLIADGSGELSLGGPRAWSGSLARLRLKKFQKHIIPWRMPDKILQQFNTARWEIEGYLFRGDHTEYWKRTNSRTGNQYFVDIARWIRNASEFTPRR</sequence>
<dbReference type="Proteomes" id="UP000203357">
    <property type="component" value="Segment"/>
</dbReference>
<proteinExistence type="predicted"/>
<dbReference type="InterPro" id="IPR029058">
    <property type="entry name" value="AB_hydrolase_fold"/>
</dbReference>
<evidence type="ECO:0000313" key="1">
    <source>
        <dbReference type="EMBL" id="AOE44551.1"/>
    </source>
</evidence>
<dbReference type="GeneID" id="29067933"/>